<proteinExistence type="predicted"/>
<dbReference type="Proteomes" id="UP000712600">
    <property type="component" value="Unassembled WGS sequence"/>
</dbReference>
<evidence type="ECO:0000313" key="2">
    <source>
        <dbReference type="Proteomes" id="UP000712600"/>
    </source>
</evidence>
<dbReference type="AlphaFoldDB" id="A0A8S9PUS9"/>
<dbReference type="EMBL" id="QGKX02001290">
    <property type="protein sequence ID" value="KAF3535415.1"/>
    <property type="molecule type" value="Genomic_DNA"/>
</dbReference>
<reference evidence="1" key="1">
    <citation type="submission" date="2019-12" db="EMBL/GenBank/DDBJ databases">
        <title>Genome sequencing and annotation of Brassica cretica.</title>
        <authorList>
            <person name="Studholme D.J."/>
            <person name="Sarris P."/>
        </authorList>
    </citation>
    <scope>NUCLEOTIDE SEQUENCE</scope>
    <source>
        <strain evidence="1">PFS-109/04</strain>
        <tissue evidence="1">Leaf</tissue>
    </source>
</reference>
<comment type="caution">
    <text evidence="1">The sequence shown here is derived from an EMBL/GenBank/DDBJ whole genome shotgun (WGS) entry which is preliminary data.</text>
</comment>
<evidence type="ECO:0000313" key="1">
    <source>
        <dbReference type="EMBL" id="KAF3535415.1"/>
    </source>
</evidence>
<sequence>MFGTVQSLNRDLVRAWTGQNVATGSVWTGRDVATWSVHGPVATLRPDPCGLVARLVATLRPCPCVARSQRCDLICVYLSQRCDLVRMLTGRNVASWSVLGSVAMR</sequence>
<protein>
    <submittedName>
        <fullName evidence="1">Uncharacterized protein</fullName>
    </submittedName>
</protein>
<gene>
    <name evidence="1" type="ORF">F2Q69_00022953</name>
</gene>
<name>A0A8S9PUS9_BRACR</name>
<accession>A0A8S9PUS9</accession>
<organism evidence="1 2">
    <name type="scientific">Brassica cretica</name>
    <name type="common">Mustard</name>
    <dbReference type="NCBI Taxonomy" id="69181"/>
    <lineage>
        <taxon>Eukaryota</taxon>
        <taxon>Viridiplantae</taxon>
        <taxon>Streptophyta</taxon>
        <taxon>Embryophyta</taxon>
        <taxon>Tracheophyta</taxon>
        <taxon>Spermatophyta</taxon>
        <taxon>Magnoliopsida</taxon>
        <taxon>eudicotyledons</taxon>
        <taxon>Gunneridae</taxon>
        <taxon>Pentapetalae</taxon>
        <taxon>rosids</taxon>
        <taxon>malvids</taxon>
        <taxon>Brassicales</taxon>
        <taxon>Brassicaceae</taxon>
        <taxon>Brassiceae</taxon>
        <taxon>Brassica</taxon>
    </lineage>
</organism>